<proteinExistence type="predicted"/>
<name>A0ABN9C2Q4_9NEOB</name>
<evidence type="ECO:0000313" key="1">
    <source>
        <dbReference type="EMBL" id="CAI9554173.1"/>
    </source>
</evidence>
<protein>
    <submittedName>
        <fullName evidence="1">Uncharacterized protein</fullName>
    </submittedName>
</protein>
<comment type="caution">
    <text evidence="1">The sequence shown here is derived from an EMBL/GenBank/DDBJ whole genome shotgun (WGS) entry which is preliminary data.</text>
</comment>
<accession>A0ABN9C2Q4</accession>
<keyword evidence="2" id="KW-1185">Reference proteome</keyword>
<dbReference type="Proteomes" id="UP001162483">
    <property type="component" value="Unassembled WGS sequence"/>
</dbReference>
<feature type="non-terminal residue" evidence="1">
    <location>
        <position position="44"/>
    </location>
</feature>
<evidence type="ECO:0000313" key="2">
    <source>
        <dbReference type="Proteomes" id="UP001162483"/>
    </source>
</evidence>
<dbReference type="EMBL" id="CATNWA010007479">
    <property type="protein sequence ID" value="CAI9554173.1"/>
    <property type="molecule type" value="Genomic_DNA"/>
</dbReference>
<organism evidence="1 2">
    <name type="scientific">Staurois parvus</name>
    <dbReference type="NCBI Taxonomy" id="386267"/>
    <lineage>
        <taxon>Eukaryota</taxon>
        <taxon>Metazoa</taxon>
        <taxon>Chordata</taxon>
        <taxon>Craniata</taxon>
        <taxon>Vertebrata</taxon>
        <taxon>Euteleostomi</taxon>
        <taxon>Amphibia</taxon>
        <taxon>Batrachia</taxon>
        <taxon>Anura</taxon>
        <taxon>Neobatrachia</taxon>
        <taxon>Ranoidea</taxon>
        <taxon>Ranidae</taxon>
        <taxon>Staurois</taxon>
    </lineage>
</organism>
<gene>
    <name evidence="1" type="ORF">SPARVUS_LOCUS4166529</name>
</gene>
<reference evidence="1" key="1">
    <citation type="submission" date="2023-05" db="EMBL/GenBank/DDBJ databases">
        <authorList>
            <person name="Stuckert A."/>
        </authorList>
    </citation>
    <scope>NUCLEOTIDE SEQUENCE</scope>
</reference>
<sequence length="44" mass="4872">MSCQSPLDEQHMPATLHPSFIDINMNAHQPALPTSYCLPALHRG</sequence>